<gene>
    <name evidence="2" type="ORF">SAMN05216382_1752</name>
</gene>
<dbReference type="AlphaFoldDB" id="A0A1H7P4F9"/>
<dbReference type="STRING" id="1855283.SAMN05216382_1752"/>
<organism evidence="2 3">
    <name type="scientific">Sphingomonas palmae</name>
    <dbReference type="NCBI Taxonomy" id="1855283"/>
    <lineage>
        <taxon>Bacteria</taxon>
        <taxon>Pseudomonadati</taxon>
        <taxon>Pseudomonadota</taxon>
        <taxon>Alphaproteobacteria</taxon>
        <taxon>Sphingomonadales</taxon>
        <taxon>Sphingomonadaceae</taxon>
        <taxon>Sphingomonas</taxon>
    </lineage>
</organism>
<feature type="transmembrane region" description="Helical" evidence="1">
    <location>
        <begin position="21"/>
        <end position="41"/>
    </location>
</feature>
<dbReference type="RefSeq" id="WP_143051838.1">
    <property type="nucleotide sequence ID" value="NZ_FNZZ01000003.1"/>
</dbReference>
<name>A0A1H7P4F9_9SPHN</name>
<feature type="transmembrane region" description="Helical" evidence="1">
    <location>
        <begin position="61"/>
        <end position="81"/>
    </location>
</feature>
<evidence type="ECO:0000313" key="2">
    <source>
        <dbReference type="EMBL" id="SEL30218.1"/>
    </source>
</evidence>
<feature type="transmembrane region" description="Helical" evidence="1">
    <location>
        <begin position="126"/>
        <end position="142"/>
    </location>
</feature>
<evidence type="ECO:0000313" key="3">
    <source>
        <dbReference type="Proteomes" id="UP000199214"/>
    </source>
</evidence>
<protein>
    <submittedName>
        <fullName evidence="2">Uncharacterized protein</fullName>
    </submittedName>
</protein>
<proteinExistence type="predicted"/>
<keyword evidence="1" id="KW-1133">Transmembrane helix</keyword>
<accession>A0A1H7P4F9</accession>
<keyword evidence="3" id="KW-1185">Reference proteome</keyword>
<dbReference type="Proteomes" id="UP000199214">
    <property type="component" value="Unassembled WGS sequence"/>
</dbReference>
<sequence length="146" mass="16234">MTDVRNKAPTKGPSERANRRLLFWSGALGGVIGLVTALAVLRDDVPGEAHPSLLSAPLPAWVALLVVVAWGVVLPVISWRWHRVVDEHEREAYRDGALLGFYVLTIGAPVWWFLWRGGMAPPVDPFAMFIAPLSAAGIVWIWRKYR</sequence>
<evidence type="ECO:0000256" key="1">
    <source>
        <dbReference type="SAM" id="Phobius"/>
    </source>
</evidence>
<keyword evidence="1" id="KW-0812">Transmembrane</keyword>
<dbReference type="OrthoDB" id="7408924at2"/>
<reference evidence="3" key="1">
    <citation type="submission" date="2016-10" db="EMBL/GenBank/DDBJ databases">
        <authorList>
            <person name="Varghese N."/>
            <person name="Submissions S."/>
        </authorList>
    </citation>
    <scope>NUCLEOTIDE SEQUENCE [LARGE SCALE GENOMIC DNA]</scope>
    <source>
        <strain evidence="3">JS21-1</strain>
    </source>
</reference>
<dbReference type="EMBL" id="FNZZ01000003">
    <property type="protein sequence ID" value="SEL30218.1"/>
    <property type="molecule type" value="Genomic_DNA"/>
</dbReference>
<feature type="transmembrane region" description="Helical" evidence="1">
    <location>
        <begin position="93"/>
        <end position="114"/>
    </location>
</feature>
<keyword evidence="1" id="KW-0472">Membrane</keyword>